<dbReference type="Proteomes" id="UP000244005">
    <property type="component" value="Unassembled WGS sequence"/>
</dbReference>
<sequence length="75" mass="8814">MRWVVVFHYIWREQLRANFGGRDSTGVHQLDLCSRLSSKDTIRRRSNECLPMLFIRLANEVRMQIASSSSSSERK</sequence>
<dbReference type="EMBL" id="KZ772775">
    <property type="protein sequence ID" value="PTQ32034.1"/>
    <property type="molecule type" value="Genomic_DNA"/>
</dbReference>
<accession>A0A2R6WDW4</accession>
<gene>
    <name evidence="1" type="ORF">MARPO_0103s0010</name>
</gene>
<name>A0A2R6WDW4_MARPO</name>
<organism evidence="1 2">
    <name type="scientific">Marchantia polymorpha</name>
    <name type="common">Common liverwort</name>
    <name type="synonym">Marchantia aquatica</name>
    <dbReference type="NCBI Taxonomy" id="3197"/>
    <lineage>
        <taxon>Eukaryota</taxon>
        <taxon>Viridiplantae</taxon>
        <taxon>Streptophyta</taxon>
        <taxon>Embryophyta</taxon>
        <taxon>Marchantiophyta</taxon>
        <taxon>Marchantiopsida</taxon>
        <taxon>Marchantiidae</taxon>
        <taxon>Marchantiales</taxon>
        <taxon>Marchantiaceae</taxon>
        <taxon>Marchantia</taxon>
    </lineage>
</organism>
<reference evidence="2" key="1">
    <citation type="journal article" date="2017" name="Cell">
        <title>Insights into land plant evolution garnered from the Marchantia polymorpha genome.</title>
        <authorList>
            <person name="Bowman J.L."/>
            <person name="Kohchi T."/>
            <person name="Yamato K.T."/>
            <person name="Jenkins J."/>
            <person name="Shu S."/>
            <person name="Ishizaki K."/>
            <person name="Yamaoka S."/>
            <person name="Nishihama R."/>
            <person name="Nakamura Y."/>
            <person name="Berger F."/>
            <person name="Adam C."/>
            <person name="Aki S.S."/>
            <person name="Althoff F."/>
            <person name="Araki T."/>
            <person name="Arteaga-Vazquez M.A."/>
            <person name="Balasubrmanian S."/>
            <person name="Barry K."/>
            <person name="Bauer D."/>
            <person name="Boehm C.R."/>
            <person name="Briginshaw L."/>
            <person name="Caballero-Perez J."/>
            <person name="Catarino B."/>
            <person name="Chen F."/>
            <person name="Chiyoda S."/>
            <person name="Chovatia M."/>
            <person name="Davies K.M."/>
            <person name="Delmans M."/>
            <person name="Demura T."/>
            <person name="Dierschke T."/>
            <person name="Dolan L."/>
            <person name="Dorantes-Acosta A.E."/>
            <person name="Eklund D.M."/>
            <person name="Florent S.N."/>
            <person name="Flores-Sandoval E."/>
            <person name="Fujiyama A."/>
            <person name="Fukuzawa H."/>
            <person name="Galik B."/>
            <person name="Grimanelli D."/>
            <person name="Grimwood J."/>
            <person name="Grossniklaus U."/>
            <person name="Hamada T."/>
            <person name="Haseloff J."/>
            <person name="Hetherington A.J."/>
            <person name="Higo A."/>
            <person name="Hirakawa Y."/>
            <person name="Hundley H.N."/>
            <person name="Ikeda Y."/>
            <person name="Inoue K."/>
            <person name="Inoue S.I."/>
            <person name="Ishida S."/>
            <person name="Jia Q."/>
            <person name="Kakita M."/>
            <person name="Kanazawa T."/>
            <person name="Kawai Y."/>
            <person name="Kawashima T."/>
            <person name="Kennedy M."/>
            <person name="Kinose K."/>
            <person name="Kinoshita T."/>
            <person name="Kohara Y."/>
            <person name="Koide E."/>
            <person name="Komatsu K."/>
            <person name="Kopischke S."/>
            <person name="Kubo M."/>
            <person name="Kyozuka J."/>
            <person name="Lagercrantz U."/>
            <person name="Lin S.S."/>
            <person name="Lindquist E."/>
            <person name="Lipzen A.M."/>
            <person name="Lu C.W."/>
            <person name="De Luna E."/>
            <person name="Martienssen R.A."/>
            <person name="Minamino N."/>
            <person name="Mizutani M."/>
            <person name="Mizutani M."/>
            <person name="Mochizuki N."/>
            <person name="Monte I."/>
            <person name="Mosher R."/>
            <person name="Nagasaki H."/>
            <person name="Nakagami H."/>
            <person name="Naramoto S."/>
            <person name="Nishitani K."/>
            <person name="Ohtani M."/>
            <person name="Okamoto T."/>
            <person name="Okumura M."/>
            <person name="Phillips J."/>
            <person name="Pollak B."/>
            <person name="Reinders A."/>
            <person name="Rovekamp M."/>
            <person name="Sano R."/>
            <person name="Sawa S."/>
            <person name="Schmid M.W."/>
            <person name="Shirakawa M."/>
            <person name="Solano R."/>
            <person name="Spunde A."/>
            <person name="Suetsugu N."/>
            <person name="Sugano S."/>
            <person name="Sugiyama A."/>
            <person name="Sun R."/>
            <person name="Suzuki Y."/>
            <person name="Takenaka M."/>
            <person name="Takezawa D."/>
            <person name="Tomogane H."/>
            <person name="Tsuzuki M."/>
            <person name="Ueda T."/>
            <person name="Umeda M."/>
            <person name="Ward J.M."/>
            <person name="Watanabe Y."/>
            <person name="Yazaki K."/>
            <person name="Yokoyama R."/>
            <person name="Yoshitake Y."/>
            <person name="Yotsui I."/>
            <person name="Zachgo S."/>
            <person name="Schmutz J."/>
        </authorList>
    </citation>
    <scope>NUCLEOTIDE SEQUENCE [LARGE SCALE GENOMIC DNA]</scope>
    <source>
        <strain evidence="2">Tak-1</strain>
    </source>
</reference>
<proteinExistence type="predicted"/>
<keyword evidence="2" id="KW-1185">Reference proteome</keyword>
<protein>
    <submittedName>
        <fullName evidence="1">Uncharacterized protein</fullName>
    </submittedName>
</protein>
<dbReference type="AlphaFoldDB" id="A0A2R6WDW4"/>
<evidence type="ECO:0000313" key="1">
    <source>
        <dbReference type="EMBL" id="PTQ32034.1"/>
    </source>
</evidence>
<dbReference type="Gramene" id="Mp1g00790.1">
    <property type="protein sequence ID" value="Mp1g00790.1.cds"/>
    <property type="gene ID" value="Mp1g00790"/>
</dbReference>
<evidence type="ECO:0000313" key="2">
    <source>
        <dbReference type="Proteomes" id="UP000244005"/>
    </source>
</evidence>